<dbReference type="SUPFAM" id="SSF56784">
    <property type="entry name" value="HAD-like"/>
    <property type="match status" value="1"/>
</dbReference>
<dbReference type="KEGG" id="tcs:IMZ38_03335"/>
<keyword evidence="1" id="KW-0378">Hydrolase</keyword>
<dbReference type="InterPro" id="IPR023214">
    <property type="entry name" value="HAD_sf"/>
</dbReference>
<accession>A0A7M1URY1</accession>
<dbReference type="InterPro" id="IPR041492">
    <property type="entry name" value="HAD_2"/>
</dbReference>
<name>A0A7M1URY1_9CREN</name>
<keyword evidence="2" id="KW-1185">Reference proteome</keyword>
<dbReference type="Gene3D" id="3.40.50.1000">
    <property type="entry name" value="HAD superfamily/HAD-like"/>
    <property type="match status" value="1"/>
</dbReference>
<dbReference type="InterPro" id="IPR050155">
    <property type="entry name" value="HAD-like_hydrolase_sf"/>
</dbReference>
<evidence type="ECO:0000313" key="2">
    <source>
        <dbReference type="Proteomes" id="UP000593766"/>
    </source>
</evidence>
<protein>
    <submittedName>
        <fullName evidence="1">HAD family hydrolase</fullName>
    </submittedName>
</protein>
<dbReference type="Proteomes" id="UP000593766">
    <property type="component" value="Chromosome"/>
</dbReference>
<dbReference type="PANTHER" id="PTHR43434:SF1">
    <property type="entry name" value="PHOSPHOGLYCOLATE PHOSPHATASE"/>
    <property type="match status" value="1"/>
</dbReference>
<dbReference type="GO" id="GO:0008967">
    <property type="term" value="F:phosphoglycolate phosphatase activity"/>
    <property type="evidence" value="ECO:0007669"/>
    <property type="project" value="TreeGrafter"/>
</dbReference>
<gene>
    <name evidence="1" type="ORF">IMZ38_03335</name>
</gene>
<dbReference type="PANTHER" id="PTHR43434">
    <property type="entry name" value="PHOSPHOGLYCOLATE PHOSPHATASE"/>
    <property type="match status" value="1"/>
</dbReference>
<reference evidence="1 2" key="1">
    <citation type="submission" date="2020-10" db="EMBL/GenBank/DDBJ databases">
        <title>Complete genome sequence of Thermosphaera aggregans strain 3507.</title>
        <authorList>
            <person name="Zayulina K.S."/>
            <person name="Elcheninov A.G."/>
            <person name="Toshchakov S.V."/>
            <person name="Kublanov I.V."/>
            <person name="Kochetkova T.V."/>
        </authorList>
    </citation>
    <scope>NUCLEOTIDE SEQUENCE [LARGE SCALE GENOMIC DNA]</scope>
    <source>
        <strain evidence="1 2">3507</strain>
    </source>
</reference>
<dbReference type="InterPro" id="IPR023198">
    <property type="entry name" value="PGP-like_dom2"/>
</dbReference>
<proteinExistence type="predicted"/>
<dbReference type="RefSeq" id="WP_193436747.1">
    <property type="nucleotide sequence ID" value="NZ_CP063144.1"/>
</dbReference>
<evidence type="ECO:0000313" key="1">
    <source>
        <dbReference type="EMBL" id="QOR94951.1"/>
    </source>
</evidence>
<dbReference type="AlphaFoldDB" id="A0A7M1URY1"/>
<sequence>MGIKLVILDYDLTFVDNYVDFYEAYSSTLKTYGCEPPGFDKFMEMLEHDMLEDSVPAGISKDDFWRLFRRLYVSRHGVLKKGCREALIALKTKYHTKTVIISGRESSPSFIWMELRRLGVDEFIDEVYTLQDLVYLNGVEESLFDKTWLINYVMRKHGVQPCQTVFLGDYITDYVSALKSGVYFIGVNQSEVRGGLMRKKGVSLVAKDFYDVLLHLSSLNHVMC</sequence>
<dbReference type="SFLD" id="SFLDG01129">
    <property type="entry name" value="C1.5:_HAD__Beta-PGM__Phosphata"/>
    <property type="match status" value="1"/>
</dbReference>
<dbReference type="Gene3D" id="1.10.150.240">
    <property type="entry name" value="Putative phosphatase, domain 2"/>
    <property type="match status" value="1"/>
</dbReference>
<dbReference type="GeneID" id="59454419"/>
<dbReference type="EMBL" id="CP063144">
    <property type="protein sequence ID" value="QOR94951.1"/>
    <property type="molecule type" value="Genomic_DNA"/>
</dbReference>
<dbReference type="InterPro" id="IPR036412">
    <property type="entry name" value="HAD-like_sf"/>
</dbReference>
<organism evidence="1 2">
    <name type="scientific">Thermosphaera chiliense</name>
    <dbReference type="NCBI Taxonomy" id="3402707"/>
    <lineage>
        <taxon>Archaea</taxon>
        <taxon>Thermoproteota</taxon>
        <taxon>Thermoprotei</taxon>
        <taxon>Desulfurococcales</taxon>
        <taxon>Desulfurococcaceae</taxon>
        <taxon>Thermosphaera</taxon>
    </lineage>
</organism>
<dbReference type="GO" id="GO:0006281">
    <property type="term" value="P:DNA repair"/>
    <property type="evidence" value="ECO:0007669"/>
    <property type="project" value="TreeGrafter"/>
</dbReference>
<dbReference type="OrthoDB" id="27736at2157"/>
<dbReference type="SFLD" id="SFLDS00003">
    <property type="entry name" value="Haloacid_Dehalogenase"/>
    <property type="match status" value="1"/>
</dbReference>
<dbReference type="Pfam" id="PF13419">
    <property type="entry name" value="HAD_2"/>
    <property type="match status" value="1"/>
</dbReference>